<protein>
    <submittedName>
        <fullName evidence="1">Uncharacterized protein</fullName>
    </submittedName>
</protein>
<sequence>MSNKIVSPFTGIFTEPPNALRIWLGQNKDSFDNFEDTHKDTRLSVKTQAQGLLLAGGLEDRCDGEVLLVHTGLLVPSPWEPFPPAPSSNTSSSTPTPNCISACLTICRLPLQIHPVSQRRRRLSSLSRVPVGTAVGNLKMGTEPYIVMVTGNPWVAVQ</sequence>
<organism evidence="1 2">
    <name type="scientific">Coprinellus micaceus</name>
    <name type="common">Glistening ink-cap mushroom</name>
    <name type="synonym">Coprinus micaceus</name>
    <dbReference type="NCBI Taxonomy" id="71717"/>
    <lineage>
        <taxon>Eukaryota</taxon>
        <taxon>Fungi</taxon>
        <taxon>Dikarya</taxon>
        <taxon>Basidiomycota</taxon>
        <taxon>Agaricomycotina</taxon>
        <taxon>Agaricomycetes</taxon>
        <taxon>Agaricomycetidae</taxon>
        <taxon>Agaricales</taxon>
        <taxon>Agaricineae</taxon>
        <taxon>Psathyrellaceae</taxon>
        <taxon>Coprinellus</taxon>
    </lineage>
</organism>
<accession>A0A4Y7T8N4</accession>
<proteinExistence type="predicted"/>
<evidence type="ECO:0000313" key="2">
    <source>
        <dbReference type="Proteomes" id="UP000298030"/>
    </source>
</evidence>
<gene>
    <name evidence="1" type="ORF">FA13DRAFT_1710217</name>
</gene>
<reference evidence="1 2" key="1">
    <citation type="journal article" date="2019" name="Nat. Ecol. Evol.">
        <title>Megaphylogeny resolves global patterns of mushroom evolution.</title>
        <authorList>
            <person name="Varga T."/>
            <person name="Krizsan K."/>
            <person name="Foldi C."/>
            <person name="Dima B."/>
            <person name="Sanchez-Garcia M."/>
            <person name="Sanchez-Ramirez S."/>
            <person name="Szollosi G.J."/>
            <person name="Szarkandi J.G."/>
            <person name="Papp V."/>
            <person name="Albert L."/>
            <person name="Andreopoulos W."/>
            <person name="Angelini C."/>
            <person name="Antonin V."/>
            <person name="Barry K.W."/>
            <person name="Bougher N.L."/>
            <person name="Buchanan P."/>
            <person name="Buyck B."/>
            <person name="Bense V."/>
            <person name="Catcheside P."/>
            <person name="Chovatia M."/>
            <person name="Cooper J."/>
            <person name="Damon W."/>
            <person name="Desjardin D."/>
            <person name="Finy P."/>
            <person name="Geml J."/>
            <person name="Haridas S."/>
            <person name="Hughes K."/>
            <person name="Justo A."/>
            <person name="Karasinski D."/>
            <person name="Kautmanova I."/>
            <person name="Kiss B."/>
            <person name="Kocsube S."/>
            <person name="Kotiranta H."/>
            <person name="LaButti K.M."/>
            <person name="Lechner B.E."/>
            <person name="Liimatainen K."/>
            <person name="Lipzen A."/>
            <person name="Lukacs Z."/>
            <person name="Mihaltcheva S."/>
            <person name="Morgado L.N."/>
            <person name="Niskanen T."/>
            <person name="Noordeloos M.E."/>
            <person name="Ohm R.A."/>
            <person name="Ortiz-Santana B."/>
            <person name="Ovrebo C."/>
            <person name="Racz N."/>
            <person name="Riley R."/>
            <person name="Savchenko A."/>
            <person name="Shiryaev A."/>
            <person name="Soop K."/>
            <person name="Spirin V."/>
            <person name="Szebenyi C."/>
            <person name="Tomsovsky M."/>
            <person name="Tulloss R.E."/>
            <person name="Uehling J."/>
            <person name="Grigoriev I.V."/>
            <person name="Vagvolgyi C."/>
            <person name="Papp T."/>
            <person name="Martin F.M."/>
            <person name="Miettinen O."/>
            <person name="Hibbett D.S."/>
            <person name="Nagy L.G."/>
        </authorList>
    </citation>
    <scope>NUCLEOTIDE SEQUENCE [LARGE SCALE GENOMIC DNA]</scope>
    <source>
        <strain evidence="1 2">FP101781</strain>
    </source>
</reference>
<keyword evidence="2" id="KW-1185">Reference proteome</keyword>
<name>A0A4Y7T8N4_COPMI</name>
<dbReference type="AlphaFoldDB" id="A0A4Y7T8N4"/>
<dbReference type="Proteomes" id="UP000298030">
    <property type="component" value="Unassembled WGS sequence"/>
</dbReference>
<dbReference type="EMBL" id="QPFP01000022">
    <property type="protein sequence ID" value="TEB30536.1"/>
    <property type="molecule type" value="Genomic_DNA"/>
</dbReference>
<comment type="caution">
    <text evidence="1">The sequence shown here is derived from an EMBL/GenBank/DDBJ whole genome shotgun (WGS) entry which is preliminary data.</text>
</comment>
<dbReference type="OrthoDB" id="4742101at2759"/>
<evidence type="ECO:0000313" key="1">
    <source>
        <dbReference type="EMBL" id="TEB30536.1"/>
    </source>
</evidence>